<keyword evidence="2" id="KW-1185">Reference proteome</keyword>
<protein>
    <submittedName>
        <fullName evidence="1">Uncharacterized protein</fullName>
    </submittedName>
</protein>
<name>A0ABS3II95_9GAMM</name>
<organism evidence="1 2">
    <name type="scientific">Thiothrix fructosivorans</name>
    <dbReference type="NCBI Taxonomy" id="111770"/>
    <lineage>
        <taxon>Bacteria</taxon>
        <taxon>Pseudomonadati</taxon>
        <taxon>Pseudomonadota</taxon>
        <taxon>Gammaproteobacteria</taxon>
        <taxon>Thiotrichales</taxon>
        <taxon>Thiotrichaceae</taxon>
        <taxon>Thiothrix</taxon>
    </lineage>
</organism>
<sequence>MEEQSFIVRFYRFDNQQPDSTVGTVQAVESSLRLHFTGMDGLWQAMIRLKTCADENKQTQSP</sequence>
<evidence type="ECO:0000313" key="2">
    <source>
        <dbReference type="Proteomes" id="UP000664466"/>
    </source>
</evidence>
<accession>A0ABS3II95</accession>
<dbReference type="Proteomes" id="UP000664466">
    <property type="component" value="Unassembled WGS sequence"/>
</dbReference>
<dbReference type="RefSeq" id="WP_207250024.1">
    <property type="nucleotide sequence ID" value="NZ_JAFMPM010000006.1"/>
</dbReference>
<gene>
    <name evidence="1" type="ORF">J1836_05205</name>
</gene>
<comment type="caution">
    <text evidence="1">The sequence shown here is derived from an EMBL/GenBank/DDBJ whole genome shotgun (WGS) entry which is preliminary data.</text>
</comment>
<evidence type="ECO:0000313" key="1">
    <source>
        <dbReference type="EMBL" id="MBO0612331.1"/>
    </source>
</evidence>
<dbReference type="EMBL" id="JAFMPM010000006">
    <property type="protein sequence ID" value="MBO0612331.1"/>
    <property type="molecule type" value="Genomic_DNA"/>
</dbReference>
<proteinExistence type="predicted"/>
<reference evidence="1 2" key="1">
    <citation type="submission" date="2021-03" db="EMBL/GenBank/DDBJ databases">
        <title>Draft genome and methylome analysis of Thiotrix fructosivoruns ATCC 49748.</title>
        <authorList>
            <person name="Fomenkov A."/>
            <person name="Grabovich M.Y."/>
            <person name="Roberts R.J."/>
        </authorList>
    </citation>
    <scope>NUCLEOTIDE SEQUENCE [LARGE SCALE GENOMIC DNA]</scope>
    <source>
        <strain evidence="1 2">ATCC 49748</strain>
    </source>
</reference>